<dbReference type="GO" id="GO:0000155">
    <property type="term" value="F:phosphorelay sensor kinase activity"/>
    <property type="evidence" value="ECO:0007669"/>
    <property type="project" value="InterPro"/>
</dbReference>
<dbReference type="SUPFAM" id="SSF47384">
    <property type="entry name" value="Homodimeric domain of signal transducing histidine kinase"/>
    <property type="match status" value="1"/>
</dbReference>
<dbReference type="eggNOG" id="COG2204">
    <property type="taxonomic scope" value="Bacteria"/>
</dbReference>
<dbReference type="InterPro" id="IPR036890">
    <property type="entry name" value="HATPase_C_sf"/>
</dbReference>
<protein>
    <submittedName>
        <fullName evidence="5">Response regulator receiver sensor signal transduction histidine kinase</fullName>
    </submittedName>
</protein>
<reference evidence="6" key="1">
    <citation type="journal article" date="2011" name="J. Bacteriol.">
        <title>Genome sequences of eight morphologically diverse alphaproteobacteria.</title>
        <authorList>
            <consortium name="US DOE Joint Genome Institute"/>
            <person name="Brown P.J."/>
            <person name="Kysela D.T."/>
            <person name="Buechlein A."/>
            <person name="Hemmerich C."/>
            <person name="Brun Y.V."/>
        </authorList>
    </citation>
    <scope>NUCLEOTIDE SEQUENCE [LARGE SCALE GENOMIC DNA]</scope>
    <source>
        <strain evidence="6">ATCC 49814 / DSM 5838 / IFAM 1418</strain>
    </source>
</reference>
<evidence type="ECO:0000259" key="4">
    <source>
        <dbReference type="PROSITE" id="PS50110"/>
    </source>
</evidence>
<dbReference type="SUPFAM" id="SSF55874">
    <property type="entry name" value="ATPase domain of HSP90 chaperone/DNA topoisomerase II/histidine kinase"/>
    <property type="match status" value="1"/>
</dbReference>
<dbReference type="OrthoDB" id="7326651at2"/>
<dbReference type="PANTHER" id="PTHR43719">
    <property type="entry name" value="TWO-COMPONENT HISTIDINE KINASE"/>
    <property type="match status" value="1"/>
</dbReference>
<dbReference type="Gene3D" id="3.40.50.2300">
    <property type="match status" value="1"/>
</dbReference>
<proteinExistence type="predicted"/>
<name>C6XR18_HIRBI</name>
<keyword evidence="6" id="KW-1185">Reference proteome</keyword>
<dbReference type="KEGG" id="hba:Hbal_2877"/>
<dbReference type="Proteomes" id="UP000002745">
    <property type="component" value="Chromosome"/>
</dbReference>
<gene>
    <name evidence="5" type="ordered locus">Hbal_2877</name>
</gene>
<keyword evidence="5" id="KW-0808">Transferase</keyword>
<sequence length="383" mass="42788">MTTHSEILNFPQRPDKSTSYRILMVDDELPVLLTIKRRLRMHFDIVSVLSPTEALQRIATDKPFDIVISDMRMPEMSGIEFLSRVRKIDPSIARIMLTGDLDRETLLQAVNKAEVSKFLEKPVSSDQLCEAIMETAAERDVRNTINSTSSHLLANIEEEFQTPLKHIIGFANIISTSNLPAKDIKEYAGYIIENGNEILAASQSLAILSKIESGDYLSQVSQFDLHDIILENTNPLRRKAKSRDLKFDIDMEASNTVVKADMHIFSLLISTLMSYAIKHAQPSSKISIKTWLVNADSIVLEINNHSSAGTKKMPPVSQTPLTLVDISASKKLNGLELGLRLLKASSPYLKKEPLIKYQENSGFSVKLLIPIQISYSQAHNVGS</sequence>
<evidence type="ECO:0000313" key="5">
    <source>
        <dbReference type="EMBL" id="ACT60549.1"/>
    </source>
</evidence>
<feature type="domain" description="Response regulatory" evidence="4">
    <location>
        <begin position="21"/>
        <end position="136"/>
    </location>
</feature>
<accession>C6XR18</accession>
<dbReference type="SMART" id="SM00448">
    <property type="entry name" value="REC"/>
    <property type="match status" value="1"/>
</dbReference>
<dbReference type="Gene3D" id="3.30.565.10">
    <property type="entry name" value="Histidine kinase-like ATPase, C-terminal domain"/>
    <property type="match status" value="1"/>
</dbReference>
<dbReference type="Gene3D" id="1.10.287.130">
    <property type="match status" value="1"/>
</dbReference>
<dbReference type="RefSeq" id="WP_015828699.1">
    <property type="nucleotide sequence ID" value="NC_012982.1"/>
</dbReference>
<evidence type="ECO:0000256" key="1">
    <source>
        <dbReference type="ARBA" id="ARBA00022553"/>
    </source>
</evidence>
<dbReference type="HOGENOM" id="CLU_721152_0_0_5"/>
<keyword evidence="1 2" id="KW-0597">Phosphoprotein</keyword>
<evidence type="ECO:0000313" key="6">
    <source>
        <dbReference type="Proteomes" id="UP000002745"/>
    </source>
</evidence>
<dbReference type="InterPro" id="IPR001789">
    <property type="entry name" value="Sig_transdc_resp-reg_receiver"/>
</dbReference>
<dbReference type="SUPFAM" id="SSF52172">
    <property type="entry name" value="CheY-like"/>
    <property type="match status" value="1"/>
</dbReference>
<dbReference type="InterPro" id="IPR036097">
    <property type="entry name" value="HisK_dim/P_sf"/>
</dbReference>
<dbReference type="eggNOG" id="COG0642">
    <property type="taxonomic scope" value="Bacteria"/>
</dbReference>
<dbReference type="AlphaFoldDB" id="C6XR18"/>
<dbReference type="InterPro" id="IPR005467">
    <property type="entry name" value="His_kinase_dom"/>
</dbReference>
<dbReference type="STRING" id="582402.Hbal_2877"/>
<dbReference type="PANTHER" id="PTHR43719:SF28">
    <property type="entry name" value="PEROXIDE STRESS-ACTIVATED HISTIDINE KINASE MAK1-RELATED"/>
    <property type="match status" value="1"/>
</dbReference>
<dbReference type="CDD" id="cd17569">
    <property type="entry name" value="REC_HupR-like"/>
    <property type="match status" value="1"/>
</dbReference>
<dbReference type="Pfam" id="PF00072">
    <property type="entry name" value="Response_reg"/>
    <property type="match status" value="1"/>
</dbReference>
<organism evidence="5 6">
    <name type="scientific">Hirschia baltica (strain ATCC 49814 / DSM 5838 / IFAM 1418)</name>
    <dbReference type="NCBI Taxonomy" id="582402"/>
    <lineage>
        <taxon>Bacteria</taxon>
        <taxon>Pseudomonadati</taxon>
        <taxon>Pseudomonadota</taxon>
        <taxon>Alphaproteobacteria</taxon>
        <taxon>Hyphomonadales</taxon>
        <taxon>Hyphomonadaceae</taxon>
        <taxon>Hirschia</taxon>
    </lineage>
</organism>
<dbReference type="PROSITE" id="PS50109">
    <property type="entry name" value="HIS_KIN"/>
    <property type="match status" value="1"/>
</dbReference>
<evidence type="ECO:0000256" key="2">
    <source>
        <dbReference type="PROSITE-ProRule" id="PRU00169"/>
    </source>
</evidence>
<feature type="domain" description="Histidine kinase" evidence="3">
    <location>
        <begin position="155"/>
        <end position="373"/>
    </location>
</feature>
<dbReference type="InterPro" id="IPR050956">
    <property type="entry name" value="2C_system_His_kinase"/>
</dbReference>
<dbReference type="InterPro" id="IPR011006">
    <property type="entry name" value="CheY-like_superfamily"/>
</dbReference>
<dbReference type="EMBL" id="CP001678">
    <property type="protein sequence ID" value="ACT60549.1"/>
    <property type="molecule type" value="Genomic_DNA"/>
</dbReference>
<dbReference type="PROSITE" id="PS50110">
    <property type="entry name" value="RESPONSE_REGULATORY"/>
    <property type="match status" value="1"/>
</dbReference>
<keyword evidence="5" id="KW-0418">Kinase</keyword>
<feature type="modified residue" description="4-aspartylphosphate" evidence="2">
    <location>
        <position position="70"/>
    </location>
</feature>
<evidence type="ECO:0000259" key="3">
    <source>
        <dbReference type="PROSITE" id="PS50109"/>
    </source>
</evidence>